<accession>A0A6P4Y031</accession>
<dbReference type="InterPro" id="IPR000305">
    <property type="entry name" value="GIY-YIG_endonuc"/>
</dbReference>
<dbReference type="InterPro" id="IPR035901">
    <property type="entry name" value="GIY-YIG_endonuc_sf"/>
</dbReference>
<gene>
    <name evidence="4" type="primary">LOC109463602</name>
</gene>
<dbReference type="CDD" id="cd10442">
    <property type="entry name" value="GIY-YIG_PLEs"/>
    <property type="match status" value="1"/>
</dbReference>
<dbReference type="SUPFAM" id="SSF82771">
    <property type="entry name" value="GIY-YIG endonuclease"/>
    <property type="match status" value="1"/>
</dbReference>
<feature type="domain" description="GIY-YIG" evidence="2">
    <location>
        <begin position="268"/>
        <end position="367"/>
    </location>
</feature>
<reference evidence="4" key="1">
    <citation type="submission" date="2025-08" db="UniProtKB">
        <authorList>
            <consortium name="RefSeq"/>
        </authorList>
    </citation>
    <scope>IDENTIFICATION</scope>
    <source>
        <tissue evidence="4">Gonad</tissue>
    </source>
</reference>
<feature type="region of interest" description="Disordered" evidence="1">
    <location>
        <begin position="138"/>
        <end position="158"/>
    </location>
</feature>
<dbReference type="PROSITE" id="PS50164">
    <property type="entry name" value="GIY_YIG"/>
    <property type="match status" value="1"/>
</dbReference>
<sequence>MQISLKAPDIFAIWTHSEEDFQSFIQDLNTAHPTIKFTVETSTTSIHFLDVTISISEGSFATDLYTKPTDKHQYLLRSSSHPTHCKRGIPFGQFLRVRRICSDEPKYRERAQQLKEHFQKRGYEDTLLDEAAQRALRRPRKELLGPKKTQPTPQDRPVLVTTYNPHLPPINNILRKYWNILQLSPRTRDIFKDPPLIAYRRNKNLRDSLVRARIPKENKNFITKNIPSGSYPCGRKCLTCTYVRKSKDFHSHRTSRRYNIRAHITCRTKNIIYMIQCKKCGMQYVGETGQTLANRLNGHRSSIKTDKDTPISAHFNQPNHTVADMEVIGLEKLAYGRTEDITRQRRLQRESYWIHQLRTLHPEGLNLESLEITRRPAIIHDTHRAEKFDEIGGHSFTAPPSYAESEYGVSSIRDTDDTDYTMGELNSSPKYAYYDWNRHGQS</sequence>
<evidence type="ECO:0000313" key="3">
    <source>
        <dbReference type="Proteomes" id="UP000515135"/>
    </source>
</evidence>
<protein>
    <submittedName>
        <fullName evidence="4">Uncharacterized protein LOC109463602</fullName>
    </submittedName>
</protein>
<dbReference type="KEGG" id="bbel:109463602"/>
<keyword evidence="3" id="KW-1185">Reference proteome</keyword>
<dbReference type="OrthoDB" id="10025388at2759"/>
<name>A0A6P4Y031_BRABE</name>
<dbReference type="AlphaFoldDB" id="A0A6P4Y031"/>
<dbReference type="RefSeq" id="XP_019616014.1">
    <property type="nucleotide sequence ID" value="XM_019760455.1"/>
</dbReference>
<dbReference type="PANTHER" id="PTHR21301:SF10">
    <property type="entry name" value="REVERSE TRANSCRIPTASE DOMAIN-CONTAINING PROTEIN"/>
    <property type="match status" value="1"/>
</dbReference>
<evidence type="ECO:0000256" key="1">
    <source>
        <dbReference type="SAM" id="MobiDB-lite"/>
    </source>
</evidence>
<evidence type="ECO:0000313" key="4">
    <source>
        <dbReference type="RefSeq" id="XP_019616014.1"/>
    </source>
</evidence>
<dbReference type="GeneID" id="109463602"/>
<dbReference type="Gene3D" id="3.40.1440.10">
    <property type="entry name" value="GIY-YIG endonuclease"/>
    <property type="match status" value="1"/>
</dbReference>
<dbReference type="Pfam" id="PF26215">
    <property type="entry name" value="HTH_animal"/>
    <property type="match status" value="1"/>
</dbReference>
<organism evidence="3 4">
    <name type="scientific">Branchiostoma belcheri</name>
    <name type="common">Amphioxus</name>
    <dbReference type="NCBI Taxonomy" id="7741"/>
    <lineage>
        <taxon>Eukaryota</taxon>
        <taxon>Metazoa</taxon>
        <taxon>Chordata</taxon>
        <taxon>Cephalochordata</taxon>
        <taxon>Leptocardii</taxon>
        <taxon>Amphioxiformes</taxon>
        <taxon>Branchiostomatidae</taxon>
        <taxon>Branchiostoma</taxon>
    </lineage>
</organism>
<evidence type="ECO:0000259" key="2">
    <source>
        <dbReference type="PROSITE" id="PS50164"/>
    </source>
</evidence>
<dbReference type="Proteomes" id="UP000515135">
    <property type="component" value="Unplaced"/>
</dbReference>
<dbReference type="Pfam" id="PF01541">
    <property type="entry name" value="GIY-YIG"/>
    <property type="match status" value="1"/>
</dbReference>
<dbReference type="InterPro" id="IPR058912">
    <property type="entry name" value="HTH_animal"/>
</dbReference>
<proteinExistence type="predicted"/>
<dbReference type="PANTHER" id="PTHR21301">
    <property type="entry name" value="REVERSE TRANSCRIPTASE"/>
    <property type="match status" value="1"/>
</dbReference>